<accession>A0A917M3L6</accession>
<reference evidence="1" key="2">
    <citation type="submission" date="2020-09" db="EMBL/GenBank/DDBJ databases">
        <authorList>
            <person name="Sun Q."/>
            <person name="Zhou Y."/>
        </authorList>
    </citation>
    <scope>NUCLEOTIDE SEQUENCE</scope>
    <source>
        <strain evidence="1">CGMCC 1.12195</strain>
    </source>
</reference>
<evidence type="ECO:0000313" key="2">
    <source>
        <dbReference type="Proteomes" id="UP000660862"/>
    </source>
</evidence>
<dbReference type="Proteomes" id="UP000660862">
    <property type="component" value="Unassembled WGS sequence"/>
</dbReference>
<reference evidence="1" key="1">
    <citation type="journal article" date="2014" name="Int. J. Syst. Evol. Microbiol.">
        <title>Complete genome sequence of Corynebacterium casei LMG S-19264T (=DSM 44701T), isolated from a smear-ripened cheese.</title>
        <authorList>
            <consortium name="US DOE Joint Genome Institute (JGI-PGF)"/>
            <person name="Walter F."/>
            <person name="Albersmeier A."/>
            <person name="Kalinowski J."/>
            <person name="Ruckert C."/>
        </authorList>
    </citation>
    <scope>NUCLEOTIDE SEQUENCE</scope>
    <source>
        <strain evidence="1">CGMCC 1.12195</strain>
    </source>
</reference>
<proteinExistence type="predicted"/>
<comment type="caution">
    <text evidence="1">The sequence shown here is derived from an EMBL/GenBank/DDBJ whole genome shotgun (WGS) entry which is preliminary data.</text>
</comment>
<dbReference type="EMBL" id="BMER01000001">
    <property type="protein sequence ID" value="GGG75290.1"/>
    <property type="molecule type" value="Genomic_DNA"/>
</dbReference>
<name>A0A917M3L6_9SPHI</name>
<protein>
    <submittedName>
        <fullName evidence="1">Uncharacterized protein</fullName>
    </submittedName>
</protein>
<dbReference type="AlphaFoldDB" id="A0A917M3L6"/>
<gene>
    <name evidence="1" type="ORF">GCM10007415_03680</name>
</gene>
<keyword evidence="2" id="KW-1185">Reference proteome</keyword>
<sequence length="54" mass="6412">MRYKQLWNYGDKKYVSVDTDGTKGIVGFVPDESVRLGRWGIRIKKTLCRRSDYR</sequence>
<organism evidence="1 2">
    <name type="scientific">Parapedobacter pyrenivorans</name>
    <dbReference type="NCBI Taxonomy" id="1305674"/>
    <lineage>
        <taxon>Bacteria</taxon>
        <taxon>Pseudomonadati</taxon>
        <taxon>Bacteroidota</taxon>
        <taxon>Sphingobacteriia</taxon>
        <taxon>Sphingobacteriales</taxon>
        <taxon>Sphingobacteriaceae</taxon>
        <taxon>Parapedobacter</taxon>
    </lineage>
</organism>
<evidence type="ECO:0000313" key="1">
    <source>
        <dbReference type="EMBL" id="GGG75290.1"/>
    </source>
</evidence>